<dbReference type="Proteomes" id="UP000235916">
    <property type="component" value="Unassembled WGS sequence"/>
</dbReference>
<name>A0A2N8KXR8_9BURK</name>
<feature type="transmembrane region" description="Helical" evidence="1">
    <location>
        <begin position="241"/>
        <end position="263"/>
    </location>
</feature>
<keyword evidence="4" id="KW-1185">Reference proteome</keyword>
<dbReference type="PANTHER" id="PTHR39430:SF1">
    <property type="entry name" value="PROTEASE"/>
    <property type="match status" value="1"/>
</dbReference>
<feature type="transmembrane region" description="Helical" evidence="1">
    <location>
        <begin position="172"/>
        <end position="192"/>
    </location>
</feature>
<keyword evidence="1" id="KW-0472">Membrane</keyword>
<keyword evidence="3" id="KW-0378">Hydrolase</keyword>
<dbReference type="InterPro" id="IPR003675">
    <property type="entry name" value="Rce1/LyrA-like_dom"/>
</dbReference>
<evidence type="ECO:0000313" key="4">
    <source>
        <dbReference type="Proteomes" id="UP000235916"/>
    </source>
</evidence>
<protein>
    <submittedName>
        <fullName evidence="3">CPBP family intramembrane metalloprotease</fullName>
    </submittedName>
</protein>
<keyword evidence="3" id="KW-0482">Metalloprotease</keyword>
<dbReference type="GO" id="GO:0080120">
    <property type="term" value="P:CAAX-box protein maturation"/>
    <property type="evidence" value="ECO:0007669"/>
    <property type="project" value="UniProtKB-ARBA"/>
</dbReference>
<dbReference type="AlphaFoldDB" id="A0A2N8KXR8"/>
<dbReference type="Pfam" id="PF02517">
    <property type="entry name" value="Rce1-like"/>
    <property type="match status" value="1"/>
</dbReference>
<keyword evidence="3" id="KW-0645">Protease</keyword>
<dbReference type="RefSeq" id="WP_102768112.1">
    <property type="nucleotide sequence ID" value="NZ_POSP01000003.1"/>
</dbReference>
<feature type="transmembrane region" description="Helical" evidence="1">
    <location>
        <begin position="111"/>
        <end position="135"/>
    </location>
</feature>
<evidence type="ECO:0000256" key="1">
    <source>
        <dbReference type="SAM" id="Phobius"/>
    </source>
</evidence>
<reference evidence="3 4" key="1">
    <citation type="submission" date="2018-01" db="EMBL/GenBank/DDBJ databases">
        <title>Draft genome sequence of Paucibacter aquatile CR182 isolated from freshwater of the Nakdong River.</title>
        <authorList>
            <person name="Choi A."/>
            <person name="Chung E.J."/>
        </authorList>
    </citation>
    <scope>NUCLEOTIDE SEQUENCE [LARGE SCALE GENOMIC DNA]</scope>
    <source>
        <strain evidence="3 4">CR182</strain>
    </source>
</reference>
<keyword evidence="1" id="KW-1133">Transmembrane helix</keyword>
<proteinExistence type="predicted"/>
<dbReference type="PANTHER" id="PTHR39430">
    <property type="entry name" value="MEMBRANE-ASSOCIATED PROTEASE-RELATED"/>
    <property type="match status" value="1"/>
</dbReference>
<comment type="caution">
    <text evidence="3">The sequence shown here is derived from an EMBL/GenBank/DDBJ whole genome shotgun (WGS) entry which is preliminary data.</text>
</comment>
<gene>
    <name evidence="3" type="ORF">C1O66_12125</name>
</gene>
<organism evidence="3 4">
    <name type="scientific">Kinneretia aquatilis</name>
    <dbReference type="NCBI Taxonomy" id="2070761"/>
    <lineage>
        <taxon>Bacteria</taxon>
        <taxon>Pseudomonadati</taxon>
        <taxon>Pseudomonadota</taxon>
        <taxon>Betaproteobacteria</taxon>
        <taxon>Burkholderiales</taxon>
        <taxon>Sphaerotilaceae</taxon>
        <taxon>Roseateles</taxon>
    </lineage>
</organism>
<dbReference type="EMBL" id="POSP01000003">
    <property type="protein sequence ID" value="PND38192.1"/>
    <property type="molecule type" value="Genomic_DNA"/>
</dbReference>
<dbReference type="GO" id="GO:0008237">
    <property type="term" value="F:metallopeptidase activity"/>
    <property type="evidence" value="ECO:0007669"/>
    <property type="project" value="UniProtKB-KW"/>
</dbReference>
<feature type="domain" description="CAAX prenyl protease 2/Lysostaphin resistance protein A-like" evidence="2">
    <location>
        <begin position="117"/>
        <end position="208"/>
    </location>
</feature>
<evidence type="ECO:0000313" key="3">
    <source>
        <dbReference type="EMBL" id="PND38192.1"/>
    </source>
</evidence>
<dbReference type="GO" id="GO:0006508">
    <property type="term" value="P:proteolysis"/>
    <property type="evidence" value="ECO:0007669"/>
    <property type="project" value="UniProtKB-KW"/>
</dbReference>
<accession>A0A2N8KXR8</accession>
<feature type="transmembrane region" description="Helical" evidence="1">
    <location>
        <begin position="147"/>
        <end position="166"/>
    </location>
</feature>
<evidence type="ECO:0000259" key="2">
    <source>
        <dbReference type="Pfam" id="PF02517"/>
    </source>
</evidence>
<feature type="transmembrane region" description="Helical" evidence="1">
    <location>
        <begin position="79"/>
        <end position="99"/>
    </location>
</feature>
<dbReference type="OrthoDB" id="193898at2"/>
<dbReference type="GO" id="GO:0004175">
    <property type="term" value="F:endopeptidase activity"/>
    <property type="evidence" value="ECO:0007669"/>
    <property type="project" value="UniProtKB-ARBA"/>
</dbReference>
<sequence>MSLPRHPLLRLLLALVLIGAPFALGAKLIQLVLPADPDWRVVGNLLRGGWMLCVYAGYVRWVERRPALELGLRGAGREFAAGAGLATLLIAVYVGLLAVTGHYRLQGLDAAQGWVALSSVLPAMLVVALAEELLLRGLLFRLLEQAWGSWAALAASSLIFGLLHQFNPNASLYTSLALGLELGVMFAAAYMLTRRLWLCTGLHFGWNFAQAGVFDVPMSGFEAKAWFQAEIDGPTWLSGGAFGAEGAVPSVLLCLGLSVGLLWRARVAGRILRRGETLPD</sequence>
<keyword evidence="1" id="KW-0812">Transmembrane</keyword>